<name>A0A316KZY7_9FLAO</name>
<dbReference type="InterPro" id="IPR050065">
    <property type="entry name" value="GlmU-like"/>
</dbReference>
<dbReference type="AlphaFoldDB" id="A0A316KZY7"/>
<dbReference type="Pfam" id="PF00483">
    <property type="entry name" value="NTP_transferase"/>
    <property type="match status" value="1"/>
</dbReference>
<dbReference type="EMBL" id="QGEG01000005">
    <property type="protein sequence ID" value="PWL37463.1"/>
    <property type="molecule type" value="Genomic_DNA"/>
</dbReference>
<feature type="domain" description="Nucleotidyl transferase" evidence="3">
    <location>
        <begin position="33"/>
        <end position="252"/>
    </location>
</feature>
<dbReference type="RefSeq" id="WP_109665207.1">
    <property type="nucleotide sequence ID" value="NZ_QGEG01000005.1"/>
</dbReference>
<gene>
    <name evidence="4" type="ORF">DKG77_15910</name>
</gene>
<dbReference type="InterPro" id="IPR005835">
    <property type="entry name" value="NTP_transferase_dom"/>
</dbReference>
<accession>A0A316KZY7</accession>
<comment type="caution">
    <text evidence="4">The sequence shown here is derived from an EMBL/GenBank/DDBJ whole genome shotgun (WGS) entry which is preliminary data.</text>
</comment>
<evidence type="ECO:0000259" key="3">
    <source>
        <dbReference type="Pfam" id="PF00483"/>
    </source>
</evidence>
<evidence type="ECO:0000313" key="4">
    <source>
        <dbReference type="EMBL" id="PWL37463.1"/>
    </source>
</evidence>
<dbReference type="Gene3D" id="3.90.550.10">
    <property type="entry name" value="Spore Coat Polysaccharide Biosynthesis Protein SpsA, Chain A"/>
    <property type="match status" value="1"/>
</dbReference>
<keyword evidence="1 4" id="KW-0808">Transferase</keyword>
<dbReference type="GO" id="GO:0016779">
    <property type="term" value="F:nucleotidyltransferase activity"/>
    <property type="evidence" value="ECO:0007669"/>
    <property type="project" value="UniProtKB-KW"/>
</dbReference>
<evidence type="ECO:0000313" key="5">
    <source>
        <dbReference type="Proteomes" id="UP000245762"/>
    </source>
</evidence>
<dbReference type="OrthoDB" id="9779926at2"/>
<reference evidence="4 5" key="1">
    <citation type="submission" date="2018-05" db="EMBL/GenBank/DDBJ databases">
        <title>Complete genome sequence of Flagellimonas aquimarina ECD12 isolated from seaweed Ecklonia cava.</title>
        <authorList>
            <person name="Choi S."/>
            <person name="Seong C."/>
        </authorList>
    </citation>
    <scope>NUCLEOTIDE SEQUENCE [LARGE SCALE GENOMIC DNA]</scope>
    <source>
        <strain evidence="4 5">ECD12</strain>
    </source>
</reference>
<dbReference type="PANTHER" id="PTHR43584:SF8">
    <property type="entry name" value="N-ACETYLMURAMATE ALPHA-1-PHOSPHATE URIDYLYLTRANSFERASE"/>
    <property type="match status" value="1"/>
</dbReference>
<proteinExistence type="predicted"/>
<organism evidence="4 5">
    <name type="scientific">Flagellimonas aquimarina</name>
    <dbReference type="NCBI Taxonomy" id="2201895"/>
    <lineage>
        <taxon>Bacteria</taxon>
        <taxon>Pseudomonadati</taxon>
        <taxon>Bacteroidota</taxon>
        <taxon>Flavobacteriia</taxon>
        <taxon>Flavobacteriales</taxon>
        <taxon>Flavobacteriaceae</taxon>
        <taxon>Flagellimonas</taxon>
    </lineage>
</organism>
<protein>
    <submittedName>
        <fullName evidence="4">Glucose-1-phosphate thymidylyltransferase</fullName>
    </submittedName>
</protein>
<evidence type="ECO:0000256" key="2">
    <source>
        <dbReference type="ARBA" id="ARBA00022695"/>
    </source>
</evidence>
<sequence>MQNESLIIMVGGASSRMKKSLETADLEESVKTIAKEQHKSLIPLGKAGKPLLHYLIQNAANAGYMEVYLVTGYTNMGFKDLVGKKDYDNTYLNLSVHFAVQTIPEGRQRPMGTADALQQCLDQYPELKNRIFTVCNGDNLYSKEALQDLREEREAPNALISYGSTGLRFSDDRISKFALMDISDKGFLKGIIEKPELEDLDMFRDSEGELRVSMNIFSFFGKSIYPYLVKCPIHSIRGEKELPEAVRNLVTDNPNSMICYPRSEHIPDLTNAEDINIFFK</sequence>
<keyword evidence="5" id="KW-1185">Reference proteome</keyword>
<evidence type="ECO:0000256" key="1">
    <source>
        <dbReference type="ARBA" id="ARBA00022679"/>
    </source>
</evidence>
<dbReference type="InterPro" id="IPR029044">
    <property type="entry name" value="Nucleotide-diphossugar_trans"/>
</dbReference>
<keyword evidence="2" id="KW-0548">Nucleotidyltransferase</keyword>
<dbReference type="PANTHER" id="PTHR43584">
    <property type="entry name" value="NUCLEOTIDYL TRANSFERASE"/>
    <property type="match status" value="1"/>
</dbReference>
<dbReference type="SUPFAM" id="SSF53448">
    <property type="entry name" value="Nucleotide-diphospho-sugar transferases"/>
    <property type="match status" value="1"/>
</dbReference>
<dbReference type="Proteomes" id="UP000245762">
    <property type="component" value="Unassembled WGS sequence"/>
</dbReference>